<gene>
    <name evidence="2" type="ORF">CAPTEDRAFT_218063</name>
</gene>
<organism evidence="2">
    <name type="scientific">Capitella teleta</name>
    <name type="common">Polychaete worm</name>
    <dbReference type="NCBI Taxonomy" id="283909"/>
    <lineage>
        <taxon>Eukaryota</taxon>
        <taxon>Metazoa</taxon>
        <taxon>Spiralia</taxon>
        <taxon>Lophotrochozoa</taxon>
        <taxon>Annelida</taxon>
        <taxon>Polychaeta</taxon>
        <taxon>Sedentaria</taxon>
        <taxon>Scolecida</taxon>
        <taxon>Capitellidae</taxon>
        <taxon>Capitella</taxon>
    </lineage>
</organism>
<evidence type="ECO:0000313" key="2">
    <source>
        <dbReference type="EMBL" id="ELT98935.1"/>
    </source>
</evidence>
<reference evidence="2 4" key="2">
    <citation type="journal article" date="2013" name="Nature">
        <title>Insights into bilaterian evolution from three spiralian genomes.</title>
        <authorList>
            <person name="Simakov O."/>
            <person name="Marletaz F."/>
            <person name="Cho S.J."/>
            <person name="Edsinger-Gonzales E."/>
            <person name="Havlak P."/>
            <person name="Hellsten U."/>
            <person name="Kuo D.H."/>
            <person name="Larsson T."/>
            <person name="Lv J."/>
            <person name="Arendt D."/>
            <person name="Savage R."/>
            <person name="Osoegawa K."/>
            <person name="de Jong P."/>
            <person name="Grimwood J."/>
            <person name="Chapman J.A."/>
            <person name="Shapiro H."/>
            <person name="Aerts A."/>
            <person name="Otillar R.P."/>
            <person name="Terry A.Y."/>
            <person name="Boore J.L."/>
            <person name="Grigoriev I.V."/>
            <person name="Lindberg D.R."/>
            <person name="Seaver E.C."/>
            <person name="Weisblat D.A."/>
            <person name="Putnam N.H."/>
            <person name="Rokhsar D.S."/>
        </authorList>
    </citation>
    <scope>NUCLEOTIDE SEQUENCE</scope>
    <source>
        <strain evidence="2 4">I ESC-2004</strain>
    </source>
</reference>
<dbReference type="EMBL" id="AMQN01010262">
    <property type="status" value="NOT_ANNOTATED_CDS"/>
    <property type="molecule type" value="Genomic_DNA"/>
</dbReference>
<name>R7U725_CAPTE</name>
<dbReference type="EnsemblMetazoa" id="CapteT218063">
    <property type="protein sequence ID" value="CapteP218063"/>
    <property type="gene ID" value="CapteG218063"/>
</dbReference>
<sequence>MASNPHWVEELFPPTFQLTAEEITEDDSVLKPFAESDKEPGDSIFKKLASRLSPLDPGSITNVYERAWLLEYLSKTGNIDATDPLLTQGSVCFNVGNTRDASTSTSDITFAESDCIWNSDEIQVLRTCFKSTSAETHKLKAQLKATQQELEALKTKHSSQILVTTKQNTALQEACKANHRLQILCDSLKKQNMSAENTIAELGDENKALKKTLRKYVKQNQTLEKDFELEKVQRAEIETTLALHHQESTRERMTHEASLKAKHQVLMEKIQQQLDETEQLLDQEKRDHDRTRKGLQHLQKHFSSFVNVDGSKDELKQWKYQS</sequence>
<proteinExistence type="predicted"/>
<reference evidence="3" key="3">
    <citation type="submission" date="2015-06" db="UniProtKB">
        <authorList>
            <consortium name="EnsemblMetazoa"/>
        </authorList>
    </citation>
    <scope>IDENTIFICATION</scope>
</reference>
<accession>R7U725</accession>
<keyword evidence="4" id="KW-1185">Reference proteome</keyword>
<dbReference type="OMA" id="STWTTKE"/>
<dbReference type="EMBL" id="KB307434">
    <property type="protein sequence ID" value="ELT98935.1"/>
    <property type="molecule type" value="Genomic_DNA"/>
</dbReference>
<feature type="coiled-coil region" evidence="1">
    <location>
        <begin position="136"/>
        <end position="226"/>
    </location>
</feature>
<feature type="coiled-coil region" evidence="1">
    <location>
        <begin position="260"/>
        <end position="287"/>
    </location>
</feature>
<reference evidence="4" key="1">
    <citation type="submission" date="2012-12" db="EMBL/GenBank/DDBJ databases">
        <authorList>
            <person name="Hellsten U."/>
            <person name="Grimwood J."/>
            <person name="Chapman J.A."/>
            <person name="Shapiro H."/>
            <person name="Aerts A."/>
            <person name="Otillar R.P."/>
            <person name="Terry A.Y."/>
            <person name="Boore J.L."/>
            <person name="Simakov O."/>
            <person name="Marletaz F."/>
            <person name="Cho S.-J."/>
            <person name="Edsinger-Gonzales E."/>
            <person name="Havlak P."/>
            <person name="Kuo D.-H."/>
            <person name="Larsson T."/>
            <person name="Lv J."/>
            <person name="Arendt D."/>
            <person name="Savage R."/>
            <person name="Osoegawa K."/>
            <person name="de Jong P."/>
            <person name="Lindberg D.R."/>
            <person name="Seaver E.C."/>
            <person name="Weisblat D.A."/>
            <person name="Putnam N.H."/>
            <person name="Grigoriev I.V."/>
            <person name="Rokhsar D.S."/>
        </authorList>
    </citation>
    <scope>NUCLEOTIDE SEQUENCE</scope>
    <source>
        <strain evidence="4">I ESC-2004</strain>
    </source>
</reference>
<evidence type="ECO:0000313" key="4">
    <source>
        <dbReference type="Proteomes" id="UP000014760"/>
    </source>
</evidence>
<keyword evidence="1" id="KW-0175">Coiled coil</keyword>
<dbReference type="HOGENOM" id="CLU_819712_0_0_1"/>
<dbReference type="AlphaFoldDB" id="R7U725"/>
<protein>
    <submittedName>
        <fullName evidence="2 3">Uncharacterized protein</fullName>
    </submittedName>
</protein>
<evidence type="ECO:0000256" key="1">
    <source>
        <dbReference type="SAM" id="Coils"/>
    </source>
</evidence>
<evidence type="ECO:0000313" key="3">
    <source>
        <dbReference type="EnsemblMetazoa" id="CapteP218063"/>
    </source>
</evidence>
<dbReference type="Proteomes" id="UP000014760">
    <property type="component" value="Unassembled WGS sequence"/>
</dbReference>
<dbReference type="OrthoDB" id="5985715at2759"/>